<keyword evidence="6 11" id="KW-1133">Transmembrane helix</keyword>
<dbReference type="Gene3D" id="1.10.287.3510">
    <property type="match status" value="1"/>
</dbReference>
<evidence type="ECO:0000256" key="4">
    <source>
        <dbReference type="ARBA" id="ARBA00022692"/>
    </source>
</evidence>
<name>A0A3G3MES7_9COLE</name>
<evidence type="ECO:0000256" key="6">
    <source>
        <dbReference type="ARBA" id="ARBA00022989"/>
    </source>
</evidence>
<evidence type="ECO:0000256" key="7">
    <source>
        <dbReference type="ARBA" id="ARBA00023027"/>
    </source>
</evidence>
<evidence type="ECO:0000256" key="1">
    <source>
        <dbReference type="ARBA" id="ARBA00004141"/>
    </source>
</evidence>
<gene>
    <name evidence="12" type="primary">nad4l</name>
</gene>
<keyword evidence="5" id="KW-1278">Translocase</keyword>
<accession>A0A3G3MES7</accession>
<feature type="transmembrane region" description="Helical" evidence="11">
    <location>
        <begin position="6"/>
        <end position="21"/>
    </location>
</feature>
<evidence type="ECO:0000256" key="10">
    <source>
        <dbReference type="ARBA" id="ARBA00049551"/>
    </source>
</evidence>
<evidence type="ECO:0000256" key="11">
    <source>
        <dbReference type="SAM" id="Phobius"/>
    </source>
</evidence>
<dbReference type="AlphaFoldDB" id="A0A3G3MES7"/>
<dbReference type="InterPro" id="IPR039428">
    <property type="entry name" value="NUOK/Mnh_C1-like"/>
</dbReference>
<evidence type="ECO:0000256" key="8">
    <source>
        <dbReference type="ARBA" id="ARBA00023136"/>
    </source>
</evidence>
<evidence type="ECO:0000256" key="5">
    <source>
        <dbReference type="ARBA" id="ARBA00022967"/>
    </source>
</evidence>
<dbReference type="EMBL" id="MH940195">
    <property type="protein sequence ID" value="AYR05307.1"/>
    <property type="molecule type" value="Genomic_DNA"/>
</dbReference>
<comment type="similarity">
    <text evidence="2">Belongs to the complex I subunit 4L family.</text>
</comment>
<reference evidence="12" key="1">
    <citation type="journal article" date="2015" name="Mol. Biol. Evol.">
        <title>Soup to Tree: The Phylogeny of Beetles Inferred by Mitochondrial Metagenomics of a Bornean Rainforest Sample.</title>
        <authorList>
            <person name="Crampton-Platt A."/>
            <person name="Timmermans M.J."/>
            <person name="Gimmel M.L."/>
            <person name="Kutty S.N."/>
            <person name="Cockerill T.D."/>
            <person name="Vun Khen C."/>
            <person name="Vogler A.P."/>
        </authorList>
    </citation>
    <scope>NUCLEOTIDE SEQUENCE</scope>
</reference>
<dbReference type="GO" id="GO:0008137">
    <property type="term" value="F:NADH dehydrogenase (ubiquinone) activity"/>
    <property type="evidence" value="ECO:0007669"/>
    <property type="project" value="UniProtKB-EC"/>
</dbReference>
<dbReference type="GO" id="GO:0016020">
    <property type="term" value="C:membrane"/>
    <property type="evidence" value="ECO:0007669"/>
    <property type="project" value="UniProtKB-SubCell"/>
</dbReference>
<comment type="subcellular location">
    <subcellularLocation>
        <location evidence="1">Membrane</location>
        <topology evidence="1">Multi-pass membrane protein</topology>
    </subcellularLocation>
</comment>
<evidence type="ECO:0000256" key="2">
    <source>
        <dbReference type="ARBA" id="ARBA00010519"/>
    </source>
</evidence>
<protein>
    <recommendedName>
        <fullName evidence="3">NADH-ubiquinone oxidoreductase chain 4L</fullName>
    </recommendedName>
    <alternativeName>
        <fullName evidence="9">NADH dehydrogenase subunit 4L</fullName>
    </alternativeName>
</protein>
<evidence type="ECO:0000256" key="9">
    <source>
        <dbReference type="ARBA" id="ARBA00031586"/>
    </source>
</evidence>
<organism evidence="12">
    <name type="scientific">Coleoptera sp. ACP-2013</name>
    <dbReference type="NCBI Taxonomy" id="2485033"/>
    <lineage>
        <taxon>Eukaryota</taxon>
        <taxon>Metazoa</taxon>
        <taxon>Ecdysozoa</taxon>
        <taxon>Arthropoda</taxon>
        <taxon>Hexapoda</taxon>
        <taxon>Insecta</taxon>
        <taxon>Pterygota</taxon>
        <taxon>Neoptera</taxon>
        <taxon>Endopterygota</taxon>
        <taxon>Coleoptera</taxon>
    </lineage>
</organism>
<keyword evidence="12" id="KW-0496">Mitochondrion</keyword>
<keyword evidence="4 11" id="KW-0812">Transmembrane</keyword>
<sequence length="95" mass="11420">MYYYLYSLIMLFYSSLFIYVSKYKHFLLMLLSLESIVLSLYVLIFIYFIQFMNEYFLLMLFLSMSVCESALGLSLLVLIVRIHGSDMIMIFDNLW</sequence>
<feature type="transmembrane region" description="Helical" evidence="11">
    <location>
        <begin position="28"/>
        <end position="49"/>
    </location>
</feature>
<evidence type="ECO:0000313" key="12">
    <source>
        <dbReference type="EMBL" id="AYR05307.1"/>
    </source>
</evidence>
<geneLocation type="mitochondrion" evidence="12"/>
<proteinExistence type="inferred from homology"/>
<evidence type="ECO:0000256" key="3">
    <source>
        <dbReference type="ARBA" id="ARBA00016612"/>
    </source>
</evidence>
<dbReference type="Pfam" id="PF00420">
    <property type="entry name" value="Oxidored_q2"/>
    <property type="match status" value="1"/>
</dbReference>
<keyword evidence="7" id="KW-0520">NAD</keyword>
<comment type="catalytic activity">
    <reaction evidence="10">
        <text>a ubiquinone + NADH + 5 H(+)(in) = a ubiquinol + NAD(+) + 4 H(+)(out)</text>
        <dbReference type="Rhea" id="RHEA:29091"/>
        <dbReference type="Rhea" id="RHEA-COMP:9565"/>
        <dbReference type="Rhea" id="RHEA-COMP:9566"/>
        <dbReference type="ChEBI" id="CHEBI:15378"/>
        <dbReference type="ChEBI" id="CHEBI:16389"/>
        <dbReference type="ChEBI" id="CHEBI:17976"/>
        <dbReference type="ChEBI" id="CHEBI:57540"/>
        <dbReference type="ChEBI" id="CHEBI:57945"/>
        <dbReference type="EC" id="7.1.1.2"/>
    </reaction>
</comment>
<feature type="transmembrane region" description="Helical" evidence="11">
    <location>
        <begin position="55"/>
        <end position="80"/>
    </location>
</feature>
<reference evidence="12" key="2">
    <citation type="submission" date="2018-09" db="EMBL/GenBank/DDBJ databases">
        <authorList>
            <person name="James G."/>
        </authorList>
    </citation>
    <scope>NUCLEOTIDE SEQUENCE</scope>
</reference>
<keyword evidence="8 11" id="KW-0472">Membrane</keyword>